<dbReference type="STRING" id="1121301.SAMN02745912_00525"/>
<proteinExistence type="predicted"/>
<accession>A0A1M6KT47</accession>
<dbReference type="SUPFAM" id="SSF55021">
    <property type="entry name" value="ACT-like"/>
    <property type="match status" value="1"/>
</dbReference>
<dbReference type="Gene3D" id="3.30.70.260">
    <property type="match status" value="1"/>
</dbReference>
<dbReference type="AlphaFoldDB" id="A0A1M6KT47"/>
<sequence length="78" mass="9071">MDKKLLCRVDSGLEALIRVVGLLKRKRFDIRSVNLEEIENSQYSNLEITLKDGLEHGIKQAINQMEKLVNVYDIREIN</sequence>
<protein>
    <submittedName>
        <fullName evidence="1">Acetolactate synthase, small subunit</fullName>
    </submittedName>
</protein>
<name>A0A1M6KT47_PARC5</name>
<evidence type="ECO:0000313" key="2">
    <source>
        <dbReference type="Proteomes" id="UP000184465"/>
    </source>
</evidence>
<dbReference type="EMBL" id="FRAG01000004">
    <property type="protein sequence ID" value="SHJ62099.1"/>
    <property type="molecule type" value="Genomic_DNA"/>
</dbReference>
<evidence type="ECO:0000313" key="1">
    <source>
        <dbReference type="EMBL" id="SHJ62099.1"/>
    </source>
</evidence>
<dbReference type="RefSeq" id="WP_073146822.1">
    <property type="nucleotide sequence ID" value="NZ_FRAG01000004.1"/>
</dbReference>
<reference evidence="2" key="1">
    <citation type="submission" date="2016-11" db="EMBL/GenBank/DDBJ databases">
        <authorList>
            <person name="Varghese N."/>
            <person name="Submissions S."/>
        </authorList>
    </citation>
    <scope>NUCLEOTIDE SEQUENCE [LARGE SCALE GENOMIC DNA]</scope>
    <source>
        <strain evidence="2">DSM 15212 / CIP 107654 / DViRD3</strain>
    </source>
</reference>
<gene>
    <name evidence="1" type="ORF">SAMN02745912_00525</name>
</gene>
<dbReference type="InterPro" id="IPR045865">
    <property type="entry name" value="ACT-like_dom_sf"/>
</dbReference>
<dbReference type="Pfam" id="PF13710">
    <property type="entry name" value="ACT_5"/>
    <property type="match status" value="1"/>
</dbReference>
<dbReference type="Proteomes" id="UP000184465">
    <property type="component" value="Unassembled WGS sequence"/>
</dbReference>
<keyword evidence="2" id="KW-1185">Reference proteome</keyword>
<organism evidence="1 2">
    <name type="scientific">Paramaledivibacter caminithermalis (strain DSM 15212 / CIP 107654 / DViRD3)</name>
    <name type="common">Clostridium caminithermale</name>
    <dbReference type="NCBI Taxonomy" id="1121301"/>
    <lineage>
        <taxon>Bacteria</taxon>
        <taxon>Bacillati</taxon>
        <taxon>Bacillota</taxon>
        <taxon>Clostridia</taxon>
        <taxon>Peptostreptococcales</taxon>
        <taxon>Caminicellaceae</taxon>
        <taxon>Paramaledivibacter</taxon>
    </lineage>
</organism>